<dbReference type="InterPro" id="IPR028058">
    <property type="entry name" value="Fis1_TPR_N"/>
</dbReference>
<comment type="function">
    <text evidence="11">Involved in the fragmentation of the mitochondrial network and its perinuclear clustering.</text>
</comment>
<dbReference type="InterPro" id="IPR028061">
    <property type="entry name" value="Fis1_TPR_C"/>
</dbReference>
<evidence type="ECO:0000256" key="1">
    <source>
        <dbReference type="ARBA" id="ARBA00004549"/>
    </source>
</evidence>
<dbReference type="CDD" id="cd12212">
    <property type="entry name" value="Fis1"/>
    <property type="match status" value="1"/>
</dbReference>
<accession>A0A481SYA7</accession>
<sequence>MEDVLDEIVSSEDLKKFETAYNEQLLSGTVDQKVQFQYAWCLVRSRYPSDIRKGIMLLEDLSCKNGDSERRDCLYYLAIGNARLKEYTEALKFVRSFLMIEPGNVQVQRLEVLIKKKMDREGLKGMALAGGVIVGIAGVLGLGIAMAKKG</sequence>
<name>A0A481SYA7_9HYME</name>
<dbReference type="Pfam" id="PF14853">
    <property type="entry name" value="Fis1_TPR_C"/>
    <property type="match status" value="1"/>
</dbReference>
<comment type="subcellular location">
    <subcellularLocation>
        <location evidence="2">Mitochondrion outer membrane</location>
        <topology evidence="2">Single-pass membrane protein</topology>
    </subcellularLocation>
    <subcellularLocation>
        <location evidence="1">Peroxisome membrane</location>
        <topology evidence="1">Single-pass membrane protein</topology>
    </subcellularLocation>
</comment>
<dbReference type="GO" id="GO:0016559">
    <property type="term" value="P:peroxisome fission"/>
    <property type="evidence" value="ECO:0007669"/>
    <property type="project" value="TreeGrafter"/>
</dbReference>
<dbReference type="FunFam" id="1.25.40.10:FF:000147">
    <property type="entry name" value="Mitochondrial fission 1 protein"/>
    <property type="match status" value="1"/>
</dbReference>
<comment type="similarity">
    <text evidence="3 11">Belongs to the FIS1 family.</text>
</comment>
<dbReference type="PANTHER" id="PTHR13247">
    <property type="entry name" value="TETRATRICOPEPTIDE REPEAT PROTEIN 11 TPR REPEAT PROTEIN 11"/>
    <property type="match status" value="1"/>
</dbReference>
<keyword evidence="9 11" id="KW-0472">Membrane</keyword>
<evidence type="ECO:0000256" key="10">
    <source>
        <dbReference type="ARBA" id="ARBA00023140"/>
    </source>
</evidence>
<evidence type="ECO:0000256" key="11">
    <source>
        <dbReference type="PIRNR" id="PIRNR008835"/>
    </source>
</evidence>
<evidence type="ECO:0000256" key="5">
    <source>
        <dbReference type="ARBA" id="ARBA00022703"/>
    </source>
</evidence>
<dbReference type="AlphaFoldDB" id="A0A481SYA7"/>
<dbReference type="GO" id="GO:0005778">
    <property type="term" value="C:peroxisomal membrane"/>
    <property type="evidence" value="ECO:0007669"/>
    <property type="project" value="UniProtKB-SubCell"/>
</dbReference>
<keyword evidence="5" id="KW-0053">Apoptosis</keyword>
<dbReference type="EMBL" id="MH799322">
    <property type="protein sequence ID" value="QBH73481.1"/>
    <property type="molecule type" value="mRNA"/>
</dbReference>
<keyword evidence="6 11" id="KW-1000">Mitochondrion outer membrane</keyword>
<evidence type="ECO:0000256" key="8">
    <source>
        <dbReference type="ARBA" id="ARBA00023128"/>
    </source>
</evidence>
<dbReference type="Pfam" id="PF14852">
    <property type="entry name" value="Fis1_TPR_N"/>
    <property type="match status" value="1"/>
</dbReference>
<keyword evidence="8 11" id="KW-0496">Mitochondrion</keyword>
<organism evidence="13">
    <name type="scientific">Aphelinus abdominalis</name>
    <dbReference type="NCBI Taxonomy" id="297830"/>
    <lineage>
        <taxon>Eukaryota</taxon>
        <taxon>Metazoa</taxon>
        <taxon>Ecdysozoa</taxon>
        <taxon>Arthropoda</taxon>
        <taxon>Hexapoda</taxon>
        <taxon>Insecta</taxon>
        <taxon>Pterygota</taxon>
        <taxon>Neoptera</taxon>
        <taxon>Endopterygota</taxon>
        <taxon>Hymenoptera</taxon>
        <taxon>Apocrita</taxon>
        <taxon>Proctotrupomorpha</taxon>
        <taxon>Chalcidoidea</taxon>
        <taxon>Aphelinidae</taxon>
        <taxon>Aphelininae</taxon>
        <taxon>Aphelinus</taxon>
    </lineage>
</organism>
<keyword evidence="7 12" id="KW-1133">Transmembrane helix</keyword>
<reference evidence="13" key="1">
    <citation type="journal article" date="2019" name="Sci. Rep.">
        <title>No signal of deleterious mutation accumulation in conserved gene sequences of extant asexual hexapods.</title>
        <authorList>
            <person name="Brandt A."/>
            <person name="Bast J."/>
            <person name="Scheu S."/>
            <person name="Meusemann K."/>
            <person name="Donath A."/>
            <person name="Schuette K."/>
            <person name="Machida R."/>
            <person name="Kraaijeveld K."/>
        </authorList>
    </citation>
    <scope>NUCLEOTIDE SEQUENCE</scope>
    <source>
        <strain evidence="13">OG14989</strain>
    </source>
</reference>
<evidence type="ECO:0000313" key="13">
    <source>
        <dbReference type="EMBL" id="QBH73481.1"/>
    </source>
</evidence>
<dbReference type="InterPro" id="IPR016543">
    <property type="entry name" value="Fis1"/>
</dbReference>
<dbReference type="PANTHER" id="PTHR13247:SF0">
    <property type="entry name" value="MITOCHONDRIAL FISSION 1 PROTEIN"/>
    <property type="match status" value="1"/>
</dbReference>
<evidence type="ECO:0000256" key="9">
    <source>
        <dbReference type="ARBA" id="ARBA00023136"/>
    </source>
</evidence>
<dbReference type="SUPFAM" id="SSF48452">
    <property type="entry name" value="TPR-like"/>
    <property type="match status" value="1"/>
</dbReference>
<dbReference type="InterPro" id="IPR011990">
    <property type="entry name" value="TPR-like_helical_dom_sf"/>
</dbReference>
<evidence type="ECO:0000256" key="2">
    <source>
        <dbReference type="ARBA" id="ARBA00004572"/>
    </source>
</evidence>
<evidence type="ECO:0000256" key="12">
    <source>
        <dbReference type="SAM" id="Phobius"/>
    </source>
</evidence>
<keyword evidence="4 12" id="KW-0812">Transmembrane</keyword>
<dbReference type="GO" id="GO:0043653">
    <property type="term" value="P:mitochondrial fragmentation involved in apoptotic process"/>
    <property type="evidence" value="ECO:0007669"/>
    <property type="project" value="TreeGrafter"/>
</dbReference>
<protein>
    <recommendedName>
        <fullName evidence="11">Mitochondrial fission 1 protein</fullName>
    </recommendedName>
</protein>
<dbReference type="PIRSF" id="PIRSF008835">
    <property type="entry name" value="TPR_repeat_11_Fis1"/>
    <property type="match status" value="1"/>
</dbReference>
<evidence type="ECO:0000256" key="6">
    <source>
        <dbReference type="ARBA" id="ARBA00022787"/>
    </source>
</evidence>
<dbReference type="GO" id="GO:0000422">
    <property type="term" value="P:autophagy of mitochondrion"/>
    <property type="evidence" value="ECO:0007669"/>
    <property type="project" value="TreeGrafter"/>
</dbReference>
<dbReference type="Gene3D" id="1.25.40.10">
    <property type="entry name" value="Tetratricopeptide repeat domain"/>
    <property type="match status" value="1"/>
</dbReference>
<proteinExistence type="evidence at transcript level"/>
<dbReference type="InterPro" id="IPR033745">
    <property type="entry name" value="Fis1_cytosol"/>
</dbReference>
<dbReference type="GO" id="GO:0000266">
    <property type="term" value="P:mitochondrial fission"/>
    <property type="evidence" value="ECO:0007669"/>
    <property type="project" value="UniProtKB-UniRule"/>
</dbReference>
<dbReference type="GO" id="GO:0005741">
    <property type="term" value="C:mitochondrial outer membrane"/>
    <property type="evidence" value="ECO:0007669"/>
    <property type="project" value="UniProtKB-SubCell"/>
</dbReference>
<evidence type="ECO:0000256" key="3">
    <source>
        <dbReference type="ARBA" id="ARBA00008937"/>
    </source>
</evidence>
<feature type="transmembrane region" description="Helical" evidence="12">
    <location>
        <begin position="125"/>
        <end position="147"/>
    </location>
</feature>
<evidence type="ECO:0000256" key="4">
    <source>
        <dbReference type="ARBA" id="ARBA00022692"/>
    </source>
</evidence>
<comment type="domain">
    <text evidence="11">The C-terminus is required for mitochondrial localization, while the N-terminus is necessary for mitochondrial fission.</text>
</comment>
<evidence type="ECO:0000256" key="7">
    <source>
        <dbReference type="ARBA" id="ARBA00022989"/>
    </source>
</evidence>
<keyword evidence="10" id="KW-0576">Peroxisome</keyword>